<protein>
    <submittedName>
        <fullName evidence="1">Uncharacterized protein</fullName>
    </submittedName>
</protein>
<dbReference type="InParanoid" id="A0A5N4AJ96"/>
<reference evidence="1 2" key="1">
    <citation type="journal article" date="2018" name="Elife">
        <title>Firefly genomes illuminate parallel origins of bioluminescence in beetles.</title>
        <authorList>
            <person name="Fallon T.R."/>
            <person name="Lower S.E."/>
            <person name="Chang C.H."/>
            <person name="Bessho-Uehara M."/>
            <person name="Martin G.J."/>
            <person name="Bewick A.J."/>
            <person name="Behringer M."/>
            <person name="Debat H.J."/>
            <person name="Wong I."/>
            <person name="Day J.C."/>
            <person name="Suvorov A."/>
            <person name="Silva C.J."/>
            <person name="Stanger-Hall K.F."/>
            <person name="Hall D.W."/>
            <person name="Schmitz R.J."/>
            <person name="Nelson D.R."/>
            <person name="Lewis S.M."/>
            <person name="Shigenobu S."/>
            <person name="Bybee S.M."/>
            <person name="Larracuente A.M."/>
            <person name="Oba Y."/>
            <person name="Weng J.K."/>
        </authorList>
    </citation>
    <scope>NUCLEOTIDE SEQUENCE [LARGE SCALE GENOMIC DNA]</scope>
    <source>
        <strain evidence="1">1611_PpyrPB1</strain>
        <tissue evidence="1">Whole body</tissue>
    </source>
</reference>
<dbReference type="AlphaFoldDB" id="A0A5N4AJ96"/>
<accession>A0A5N4AJ96</accession>
<gene>
    <name evidence="1" type="ORF">PPYR_08385</name>
</gene>
<comment type="caution">
    <text evidence="1">The sequence shown here is derived from an EMBL/GenBank/DDBJ whole genome shotgun (WGS) entry which is preliminary data.</text>
</comment>
<name>A0A5N4AJ96_PHOPY</name>
<evidence type="ECO:0000313" key="1">
    <source>
        <dbReference type="EMBL" id="KAB0797391.1"/>
    </source>
</evidence>
<evidence type="ECO:0000313" key="2">
    <source>
        <dbReference type="Proteomes" id="UP000327044"/>
    </source>
</evidence>
<sequence length="108" mass="12721">MADRNYGMLLEFNPSIHEWDIYKARIEQYFIANKIEETLRKRAIILNSLSQEAFKLLSNLCVPEVPQNVSYDNIIKHLDSYYVSTKAVFVERYKFYSASKKSSESLQE</sequence>
<proteinExistence type="predicted"/>
<dbReference type="EMBL" id="VVIM01000006">
    <property type="protein sequence ID" value="KAB0797391.1"/>
    <property type="molecule type" value="Genomic_DNA"/>
</dbReference>
<dbReference type="Proteomes" id="UP000327044">
    <property type="component" value="Unassembled WGS sequence"/>
</dbReference>
<keyword evidence="2" id="KW-1185">Reference proteome</keyword>
<organism evidence="1 2">
    <name type="scientific">Photinus pyralis</name>
    <name type="common">Common eastern firefly</name>
    <name type="synonym">Lampyris pyralis</name>
    <dbReference type="NCBI Taxonomy" id="7054"/>
    <lineage>
        <taxon>Eukaryota</taxon>
        <taxon>Metazoa</taxon>
        <taxon>Ecdysozoa</taxon>
        <taxon>Arthropoda</taxon>
        <taxon>Hexapoda</taxon>
        <taxon>Insecta</taxon>
        <taxon>Pterygota</taxon>
        <taxon>Neoptera</taxon>
        <taxon>Endopterygota</taxon>
        <taxon>Coleoptera</taxon>
        <taxon>Polyphaga</taxon>
        <taxon>Elateriformia</taxon>
        <taxon>Elateroidea</taxon>
        <taxon>Lampyridae</taxon>
        <taxon>Lampyrinae</taxon>
        <taxon>Photinus</taxon>
    </lineage>
</organism>